<dbReference type="RefSeq" id="WP_090109405.1">
    <property type="nucleotide sequence ID" value="NZ_FNAT01000001.1"/>
</dbReference>
<evidence type="ECO:0000256" key="1">
    <source>
        <dbReference type="SAM" id="Phobius"/>
    </source>
</evidence>
<feature type="transmembrane region" description="Helical" evidence="1">
    <location>
        <begin position="175"/>
        <end position="196"/>
    </location>
</feature>
<keyword evidence="1" id="KW-0472">Membrane</keyword>
<sequence length="240" mass="25826">MHAFHDPTSRSYARLTGALYLVIAFAGGFSILYVPGVLNVAGDPAATFANIGERRGLFHAGLVGDVVMMTAEVLVSVMLYFMFRSVNATLSLAASYARLMMVAVMAAMLFFHAGSLALADGRVPLDSFSAAQRFELAGLMRHVHDAGVWIWQVFFFLHLLLLGTLVLRSGLYPRLLGLGLIVGGTGYLVDSVQMFALPDAAWLEAVKIALLLVVTLAEIGFALWLLTRGPRIPAPRTAAA</sequence>
<evidence type="ECO:0008006" key="4">
    <source>
        <dbReference type="Google" id="ProtNLM"/>
    </source>
</evidence>
<dbReference type="OrthoDB" id="1160166at2"/>
<feature type="transmembrane region" description="Helical" evidence="1">
    <location>
        <begin position="95"/>
        <end position="119"/>
    </location>
</feature>
<dbReference type="Pfam" id="PF14329">
    <property type="entry name" value="DUF4386"/>
    <property type="match status" value="1"/>
</dbReference>
<organism evidence="2 3">
    <name type="scientific">Limimaricola pyoseonensis</name>
    <dbReference type="NCBI Taxonomy" id="521013"/>
    <lineage>
        <taxon>Bacteria</taxon>
        <taxon>Pseudomonadati</taxon>
        <taxon>Pseudomonadota</taxon>
        <taxon>Alphaproteobacteria</taxon>
        <taxon>Rhodobacterales</taxon>
        <taxon>Paracoccaceae</taxon>
        <taxon>Limimaricola</taxon>
    </lineage>
</organism>
<feature type="transmembrane region" description="Helical" evidence="1">
    <location>
        <begin position="208"/>
        <end position="226"/>
    </location>
</feature>
<dbReference type="Proteomes" id="UP000198922">
    <property type="component" value="Unassembled WGS sequence"/>
</dbReference>
<proteinExistence type="predicted"/>
<dbReference type="InterPro" id="IPR025495">
    <property type="entry name" value="DUF4386"/>
</dbReference>
<evidence type="ECO:0000313" key="2">
    <source>
        <dbReference type="EMBL" id="SDE07767.1"/>
    </source>
</evidence>
<evidence type="ECO:0000313" key="3">
    <source>
        <dbReference type="Proteomes" id="UP000198922"/>
    </source>
</evidence>
<feature type="transmembrane region" description="Helical" evidence="1">
    <location>
        <begin position="149"/>
        <end position="168"/>
    </location>
</feature>
<feature type="transmembrane region" description="Helical" evidence="1">
    <location>
        <begin position="56"/>
        <end position="83"/>
    </location>
</feature>
<dbReference type="EMBL" id="FNAT01000001">
    <property type="protein sequence ID" value="SDE07767.1"/>
    <property type="molecule type" value="Genomic_DNA"/>
</dbReference>
<protein>
    <recommendedName>
        <fullName evidence="4">DUF4386 domain-containing protein</fullName>
    </recommendedName>
</protein>
<reference evidence="3" key="1">
    <citation type="submission" date="2016-10" db="EMBL/GenBank/DDBJ databases">
        <authorList>
            <person name="Varghese N."/>
            <person name="Submissions S."/>
        </authorList>
    </citation>
    <scope>NUCLEOTIDE SEQUENCE [LARGE SCALE GENOMIC DNA]</scope>
    <source>
        <strain evidence="3">DSM 21424</strain>
    </source>
</reference>
<accession>A0A1G6ZZV0</accession>
<keyword evidence="1" id="KW-1133">Transmembrane helix</keyword>
<name>A0A1G6ZZV0_9RHOB</name>
<feature type="transmembrane region" description="Helical" evidence="1">
    <location>
        <begin position="12"/>
        <end position="36"/>
    </location>
</feature>
<keyword evidence="3" id="KW-1185">Reference proteome</keyword>
<dbReference type="STRING" id="521013.SAMN04488567_0740"/>
<keyword evidence="1" id="KW-0812">Transmembrane</keyword>
<gene>
    <name evidence="2" type="ORF">SAMN04488567_0740</name>
</gene>
<dbReference type="AlphaFoldDB" id="A0A1G6ZZV0"/>